<organism evidence="6 7">
    <name type="scientific">Mollisia scopiformis</name>
    <name type="common">Conifer needle endophyte fungus</name>
    <name type="synonym">Phialocephala scopiformis</name>
    <dbReference type="NCBI Taxonomy" id="149040"/>
    <lineage>
        <taxon>Eukaryota</taxon>
        <taxon>Fungi</taxon>
        <taxon>Dikarya</taxon>
        <taxon>Ascomycota</taxon>
        <taxon>Pezizomycotina</taxon>
        <taxon>Leotiomycetes</taxon>
        <taxon>Helotiales</taxon>
        <taxon>Mollisiaceae</taxon>
        <taxon>Mollisia</taxon>
    </lineage>
</organism>
<dbReference type="InterPro" id="IPR016694">
    <property type="entry name" value="UCP017292"/>
</dbReference>
<evidence type="ECO:0000256" key="4">
    <source>
        <dbReference type="PROSITE-ProRule" id="PRU00601"/>
    </source>
</evidence>
<dbReference type="Proteomes" id="UP000070700">
    <property type="component" value="Unassembled WGS sequence"/>
</dbReference>
<evidence type="ECO:0000256" key="1">
    <source>
        <dbReference type="ARBA" id="ARBA00022723"/>
    </source>
</evidence>
<dbReference type="InterPro" id="IPR008913">
    <property type="entry name" value="Znf_CHY"/>
</dbReference>
<keyword evidence="7" id="KW-1185">Reference proteome</keyword>
<dbReference type="PIRSF" id="PIRSF017292">
    <property type="entry name" value="UCP017292_Znf_CHY"/>
    <property type="match status" value="1"/>
</dbReference>
<dbReference type="OrthoDB" id="411372at2759"/>
<keyword evidence="2 4" id="KW-0863">Zinc-finger</keyword>
<sequence length="114" mass="12943">MSTSTTHGTPAVHGLDVSDKTQCAHWHSAKDIIAIKHKCCGMYYACISCHEAIAEHENQVWPKKEQETTKAVLCGNCRRELNITEYLRCDNICPNCKATFNPGCRNHYHLYFEA</sequence>
<dbReference type="Pfam" id="PF05495">
    <property type="entry name" value="zf-CHY"/>
    <property type="match status" value="1"/>
</dbReference>
<dbReference type="PANTHER" id="PTHR28082">
    <property type="entry name" value="ZINC FINGER PROTEIN"/>
    <property type="match status" value="1"/>
</dbReference>
<feature type="domain" description="CHY-type" evidence="5">
    <location>
        <begin position="16"/>
        <end position="98"/>
    </location>
</feature>
<evidence type="ECO:0000313" key="6">
    <source>
        <dbReference type="EMBL" id="KUJ22176.1"/>
    </source>
</evidence>
<dbReference type="InterPro" id="IPR052604">
    <property type="entry name" value="Mito_Tim_assembly_helper"/>
</dbReference>
<dbReference type="GO" id="GO:0008270">
    <property type="term" value="F:zinc ion binding"/>
    <property type="evidence" value="ECO:0007669"/>
    <property type="project" value="UniProtKB-KW"/>
</dbReference>
<dbReference type="RefSeq" id="XP_018076531.1">
    <property type="nucleotide sequence ID" value="XM_018207228.1"/>
</dbReference>
<dbReference type="GO" id="GO:0005758">
    <property type="term" value="C:mitochondrial intermembrane space"/>
    <property type="evidence" value="ECO:0007669"/>
    <property type="project" value="TreeGrafter"/>
</dbReference>
<evidence type="ECO:0000256" key="2">
    <source>
        <dbReference type="ARBA" id="ARBA00022771"/>
    </source>
</evidence>
<dbReference type="SUPFAM" id="SSF161219">
    <property type="entry name" value="CHY zinc finger-like"/>
    <property type="match status" value="1"/>
</dbReference>
<dbReference type="PROSITE" id="PS51266">
    <property type="entry name" value="ZF_CHY"/>
    <property type="match status" value="1"/>
</dbReference>
<dbReference type="FunCoup" id="A0A194XPT8">
    <property type="interactions" value="17"/>
</dbReference>
<evidence type="ECO:0000259" key="5">
    <source>
        <dbReference type="PROSITE" id="PS51266"/>
    </source>
</evidence>
<proteinExistence type="predicted"/>
<evidence type="ECO:0000313" key="7">
    <source>
        <dbReference type="Proteomes" id="UP000070700"/>
    </source>
</evidence>
<keyword evidence="1" id="KW-0479">Metal-binding</keyword>
<gene>
    <name evidence="6" type="ORF">LY89DRAFT_395401</name>
</gene>
<keyword evidence="3" id="KW-0862">Zinc</keyword>
<dbReference type="GeneID" id="28816954"/>
<dbReference type="InParanoid" id="A0A194XPT8"/>
<reference evidence="6 7" key="1">
    <citation type="submission" date="2015-10" db="EMBL/GenBank/DDBJ databases">
        <title>Full genome of DAOMC 229536 Phialocephala scopiformis, a fungal endophyte of spruce producing the potent anti-insectan compound rugulosin.</title>
        <authorList>
            <consortium name="DOE Joint Genome Institute"/>
            <person name="Walker A.K."/>
            <person name="Frasz S.L."/>
            <person name="Seifert K.A."/>
            <person name="Miller J.D."/>
            <person name="Mondo S.J."/>
            <person name="Labutti K."/>
            <person name="Lipzen A."/>
            <person name="Dockter R."/>
            <person name="Kennedy M."/>
            <person name="Grigoriev I.V."/>
            <person name="Spatafora J.W."/>
        </authorList>
    </citation>
    <scope>NUCLEOTIDE SEQUENCE [LARGE SCALE GENOMIC DNA]</scope>
    <source>
        <strain evidence="6 7">CBS 120377</strain>
    </source>
</reference>
<accession>A0A194XPT8</accession>
<protein>
    <recommendedName>
        <fullName evidence="5">CHY-type domain-containing protein</fullName>
    </recommendedName>
</protein>
<name>A0A194XPT8_MOLSC</name>
<dbReference type="AlphaFoldDB" id="A0A194XPT8"/>
<dbReference type="STRING" id="149040.A0A194XPT8"/>
<dbReference type="GO" id="GO:0045041">
    <property type="term" value="P:protein import into mitochondrial intermembrane space"/>
    <property type="evidence" value="ECO:0007669"/>
    <property type="project" value="TreeGrafter"/>
</dbReference>
<dbReference type="PANTHER" id="PTHR28082:SF1">
    <property type="entry name" value="HELPER OF TIM PROTEIN 13"/>
    <property type="match status" value="1"/>
</dbReference>
<dbReference type="EMBL" id="KQ947407">
    <property type="protein sequence ID" value="KUJ22176.1"/>
    <property type="molecule type" value="Genomic_DNA"/>
</dbReference>
<dbReference type="KEGG" id="psco:LY89DRAFT_395401"/>
<dbReference type="InterPro" id="IPR037274">
    <property type="entry name" value="Znf_CHY_sf"/>
</dbReference>
<evidence type="ECO:0000256" key="3">
    <source>
        <dbReference type="ARBA" id="ARBA00022833"/>
    </source>
</evidence>